<dbReference type="InterPro" id="IPR003265">
    <property type="entry name" value="HhH-GPD_domain"/>
</dbReference>
<dbReference type="FunFam" id="1.10.340.30:FF:000004">
    <property type="entry name" value="DNA-3-methyladenine glycosylase II"/>
    <property type="match status" value="1"/>
</dbReference>
<evidence type="ECO:0000256" key="1">
    <source>
        <dbReference type="ARBA" id="ARBA00000086"/>
    </source>
</evidence>
<dbReference type="eggNOG" id="COG0122">
    <property type="taxonomic scope" value="Bacteria"/>
</dbReference>
<evidence type="ECO:0000313" key="7">
    <source>
        <dbReference type="EMBL" id="ACK68594.1"/>
    </source>
</evidence>
<dbReference type="HOGENOM" id="CLU_000445_72_5_3"/>
<keyword evidence="4" id="KW-0227">DNA damage</keyword>
<evidence type="ECO:0000313" key="8">
    <source>
        <dbReference type="Proteomes" id="UP000002384"/>
    </source>
</evidence>
<evidence type="ECO:0000256" key="5">
    <source>
        <dbReference type="ARBA" id="ARBA00023204"/>
    </source>
</evidence>
<proteinExistence type="inferred from homology"/>
<keyword evidence="5" id="KW-0234">DNA repair</keyword>
<gene>
    <name evidence="7" type="ordered locus">PCC7424_0124</name>
</gene>
<dbReference type="Pfam" id="PF00730">
    <property type="entry name" value="HhH-GPD"/>
    <property type="match status" value="1"/>
</dbReference>
<dbReference type="GO" id="GO:0008725">
    <property type="term" value="F:DNA-3-methyladenine glycosylase activity"/>
    <property type="evidence" value="ECO:0007669"/>
    <property type="project" value="TreeGrafter"/>
</dbReference>
<dbReference type="Gene3D" id="1.10.1670.40">
    <property type="match status" value="1"/>
</dbReference>
<dbReference type="SUPFAM" id="SSF48150">
    <property type="entry name" value="DNA-glycosylase"/>
    <property type="match status" value="1"/>
</dbReference>
<dbReference type="InterPro" id="IPR051912">
    <property type="entry name" value="Alkylbase_DNA_Glycosylase/TA"/>
</dbReference>
<dbReference type="RefSeq" id="WP_012597544.1">
    <property type="nucleotide sequence ID" value="NC_011729.1"/>
</dbReference>
<comment type="catalytic activity">
    <reaction evidence="1">
        <text>Hydrolysis of alkylated DNA, releasing 3-methyladenine, 3-methylguanine, 7-methylguanine and 7-methyladenine.</text>
        <dbReference type="EC" id="3.2.2.21"/>
    </reaction>
</comment>
<organism evidence="7 8">
    <name type="scientific">Gloeothece citriformis (strain PCC 7424)</name>
    <name type="common">Cyanothece sp. (strain PCC 7424)</name>
    <dbReference type="NCBI Taxonomy" id="65393"/>
    <lineage>
        <taxon>Bacteria</taxon>
        <taxon>Bacillati</taxon>
        <taxon>Cyanobacteriota</taxon>
        <taxon>Cyanophyceae</taxon>
        <taxon>Oscillatoriophycideae</taxon>
        <taxon>Chroococcales</taxon>
        <taxon>Aphanothecaceae</taxon>
        <taxon>Gloeothece</taxon>
        <taxon>Gloeothece citriformis</taxon>
    </lineage>
</organism>
<dbReference type="GO" id="GO:0043916">
    <property type="term" value="F:DNA-7-methylguanine glycosylase activity"/>
    <property type="evidence" value="ECO:0007669"/>
    <property type="project" value="TreeGrafter"/>
</dbReference>
<dbReference type="PANTHER" id="PTHR43003:SF5">
    <property type="entry name" value="DNA-3-METHYLADENINE GLYCOSYLASE"/>
    <property type="match status" value="1"/>
</dbReference>
<dbReference type="AlphaFoldDB" id="B7K9B1"/>
<evidence type="ECO:0000256" key="3">
    <source>
        <dbReference type="ARBA" id="ARBA00012000"/>
    </source>
</evidence>
<dbReference type="GO" id="GO:0006285">
    <property type="term" value="P:base-excision repair, AP site formation"/>
    <property type="evidence" value="ECO:0007669"/>
    <property type="project" value="TreeGrafter"/>
</dbReference>
<dbReference type="InterPro" id="IPR011257">
    <property type="entry name" value="DNA_glycosylase"/>
</dbReference>
<keyword evidence="8" id="KW-1185">Reference proteome</keyword>
<evidence type="ECO:0000256" key="4">
    <source>
        <dbReference type="ARBA" id="ARBA00022763"/>
    </source>
</evidence>
<dbReference type="Gene3D" id="1.10.340.30">
    <property type="entry name" value="Hypothetical protein, domain 2"/>
    <property type="match status" value="1"/>
</dbReference>
<dbReference type="STRING" id="65393.PCC7424_0124"/>
<dbReference type="Proteomes" id="UP000002384">
    <property type="component" value="Chromosome"/>
</dbReference>
<dbReference type="CDD" id="cd00056">
    <property type="entry name" value="ENDO3c"/>
    <property type="match status" value="1"/>
</dbReference>
<evidence type="ECO:0000256" key="2">
    <source>
        <dbReference type="ARBA" id="ARBA00010817"/>
    </source>
</evidence>
<protein>
    <recommendedName>
        <fullName evidence="3">DNA-3-methyladenine glycosylase II</fullName>
        <ecNumber evidence="3">3.2.2.21</ecNumber>
    </recommendedName>
</protein>
<comment type="similarity">
    <text evidence="2">Belongs to the alkylbase DNA glycosidase AlkA family.</text>
</comment>
<dbReference type="GO" id="GO:0032993">
    <property type="term" value="C:protein-DNA complex"/>
    <property type="evidence" value="ECO:0007669"/>
    <property type="project" value="TreeGrafter"/>
</dbReference>
<dbReference type="EMBL" id="CP001291">
    <property type="protein sequence ID" value="ACK68594.1"/>
    <property type="molecule type" value="Genomic_DNA"/>
</dbReference>
<evidence type="ECO:0000259" key="6">
    <source>
        <dbReference type="SMART" id="SM00478"/>
    </source>
</evidence>
<accession>B7K9B1</accession>
<dbReference type="GO" id="GO:0005737">
    <property type="term" value="C:cytoplasm"/>
    <property type="evidence" value="ECO:0007669"/>
    <property type="project" value="TreeGrafter"/>
</dbReference>
<dbReference type="EC" id="3.2.2.21" evidence="3"/>
<dbReference type="OrthoDB" id="9785929at2"/>
<dbReference type="PANTHER" id="PTHR43003">
    <property type="entry name" value="DNA-3-METHYLADENINE GLYCOSYLASE"/>
    <property type="match status" value="1"/>
</dbReference>
<feature type="domain" description="HhH-GPD" evidence="6">
    <location>
        <begin position="47"/>
        <end position="202"/>
    </location>
</feature>
<reference evidence="8" key="1">
    <citation type="journal article" date="2011" name="MBio">
        <title>Novel metabolic attributes of the genus Cyanothece, comprising a group of unicellular nitrogen-fixing Cyanobacteria.</title>
        <authorList>
            <person name="Bandyopadhyay A."/>
            <person name="Elvitigala T."/>
            <person name="Welsh E."/>
            <person name="Stockel J."/>
            <person name="Liberton M."/>
            <person name="Min H."/>
            <person name="Sherman L.A."/>
            <person name="Pakrasi H.B."/>
        </authorList>
    </citation>
    <scope>NUCLEOTIDE SEQUENCE [LARGE SCALE GENOMIC DNA]</scope>
    <source>
        <strain evidence="8">PCC 7424</strain>
    </source>
</reference>
<dbReference type="GO" id="GO:0032131">
    <property type="term" value="F:alkylated DNA binding"/>
    <property type="evidence" value="ECO:0007669"/>
    <property type="project" value="TreeGrafter"/>
</dbReference>
<dbReference type="KEGG" id="cyc:PCC7424_0124"/>
<sequence length="210" mass="24003">MNDQQALSYLQEADSILGEIIVQIGECKLGKTPSNSSLLEALAWAIISQQISTKVANKIYQRFLNFYNDATPLTAKNLLNTPEEDLRSLGISRNKIRYLKNLAKAVEDNLPPLYQLELMEDWEIIHLLTQIKGVGIWTAQMLLIFRLNRLDILPSADLGIRTAIKNLYQLPELPSPEIVEAIGYKWKPYRTIASWYLWRSLSDSIDTIQL</sequence>
<dbReference type="GO" id="GO:0006307">
    <property type="term" value="P:DNA alkylation repair"/>
    <property type="evidence" value="ECO:0007669"/>
    <property type="project" value="TreeGrafter"/>
</dbReference>
<name>B7K9B1_GLOC7</name>
<dbReference type="SMART" id="SM00478">
    <property type="entry name" value="ENDO3c"/>
    <property type="match status" value="1"/>
</dbReference>